<evidence type="ECO:0000256" key="3">
    <source>
        <dbReference type="ARBA" id="ARBA00022475"/>
    </source>
</evidence>
<name>A0A8B6X1Z0_9BURK</name>
<evidence type="ECO:0000256" key="7">
    <source>
        <dbReference type="RuleBase" id="RU367016"/>
    </source>
</evidence>
<dbReference type="PANTHER" id="PTHR30353:SF0">
    <property type="entry name" value="TRANSMEMBRANE PROTEIN"/>
    <property type="match status" value="1"/>
</dbReference>
<evidence type="ECO:0000313" key="9">
    <source>
        <dbReference type="Proteomes" id="UP000675920"/>
    </source>
</evidence>
<dbReference type="PANTHER" id="PTHR30353">
    <property type="entry name" value="INNER MEMBRANE PROTEIN DEDA-RELATED"/>
    <property type="match status" value="1"/>
</dbReference>
<keyword evidence="9" id="KW-1185">Reference proteome</keyword>
<feature type="transmembrane region" description="Helical" evidence="7">
    <location>
        <begin position="189"/>
        <end position="207"/>
    </location>
</feature>
<accession>A0A8B6X1Z0</accession>
<feature type="transmembrane region" description="Helical" evidence="7">
    <location>
        <begin position="27"/>
        <end position="50"/>
    </location>
</feature>
<evidence type="ECO:0000256" key="6">
    <source>
        <dbReference type="ARBA" id="ARBA00023136"/>
    </source>
</evidence>
<feature type="domain" description="VTT" evidence="8">
    <location>
        <begin position="49"/>
        <end position="175"/>
    </location>
</feature>
<dbReference type="InterPro" id="IPR032818">
    <property type="entry name" value="DedA-like"/>
</dbReference>
<dbReference type="GO" id="GO:0005886">
    <property type="term" value="C:plasma membrane"/>
    <property type="evidence" value="ECO:0007669"/>
    <property type="project" value="UniProtKB-SubCell"/>
</dbReference>
<dbReference type="OrthoDB" id="9813426at2"/>
<keyword evidence="5 7" id="KW-1133">Transmembrane helix</keyword>
<evidence type="ECO:0000259" key="8">
    <source>
        <dbReference type="Pfam" id="PF09335"/>
    </source>
</evidence>
<dbReference type="RefSeq" id="WP_028310283.1">
    <property type="nucleotide sequence ID" value="NZ_AXWS01000007.1"/>
</dbReference>
<reference evidence="10" key="1">
    <citation type="submission" date="2025-08" db="UniProtKB">
        <authorList>
            <consortium name="RefSeq"/>
        </authorList>
    </citation>
    <scope>IDENTIFICATION</scope>
</reference>
<sequence>MDLLVQAFDYIVHLDKHIAAFWELYGVWLYVLVFIIIFAETGLVVTPWLPGDSFLFVLGALAGIGGGPDVTLLLALLFVAAVLGNTSNYWIGRWIGPKLFRSGKSRILSKETLDKTHAFYDKYGSFTLIVSRFVPLVRTFAPFVAGLGAMPHGRFQFYSVVGGGLWVGLFVGAGYLFGQIPVIKNNLPLVMLAVVVLSLAPLAVQMIKSRLAARG</sequence>
<evidence type="ECO:0000313" key="10">
    <source>
        <dbReference type="RefSeq" id="WP_028310283.1"/>
    </source>
</evidence>
<keyword evidence="4 7" id="KW-0812">Transmembrane</keyword>
<keyword evidence="6 7" id="KW-0472">Membrane</keyword>
<feature type="transmembrane region" description="Helical" evidence="7">
    <location>
        <begin position="157"/>
        <end position="177"/>
    </location>
</feature>
<dbReference type="InterPro" id="IPR032816">
    <property type="entry name" value="VTT_dom"/>
</dbReference>
<dbReference type="AlphaFoldDB" id="A0A8B6X1Z0"/>
<proteinExistence type="inferred from homology"/>
<feature type="transmembrane region" description="Helical" evidence="7">
    <location>
        <begin position="70"/>
        <end position="91"/>
    </location>
</feature>
<keyword evidence="3 7" id="KW-1003">Cell membrane</keyword>
<organism evidence="9 10">
    <name type="scientific">Derxia gummosa DSM 723</name>
    <dbReference type="NCBI Taxonomy" id="1121388"/>
    <lineage>
        <taxon>Bacteria</taxon>
        <taxon>Pseudomonadati</taxon>
        <taxon>Pseudomonadota</taxon>
        <taxon>Betaproteobacteria</taxon>
        <taxon>Burkholderiales</taxon>
        <taxon>Alcaligenaceae</taxon>
        <taxon>Derxia</taxon>
    </lineage>
</organism>
<evidence type="ECO:0000256" key="4">
    <source>
        <dbReference type="ARBA" id="ARBA00022692"/>
    </source>
</evidence>
<comment type="similarity">
    <text evidence="2 7">Belongs to the DedA family.</text>
</comment>
<dbReference type="Proteomes" id="UP000675920">
    <property type="component" value="Unplaced"/>
</dbReference>
<evidence type="ECO:0000256" key="1">
    <source>
        <dbReference type="ARBA" id="ARBA00004651"/>
    </source>
</evidence>
<dbReference type="Pfam" id="PF09335">
    <property type="entry name" value="VTT_dom"/>
    <property type="match status" value="1"/>
</dbReference>
<comment type="subcellular location">
    <subcellularLocation>
        <location evidence="1 7">Cell membrane</location>
        <topology evidence="1 7">Multi-pass membrane protein</topology>
    </subcellularLocation>
</comment>
<dbReference type="NCBIfam" id="NF008102">
    <property type="entry name" value="PRK10847.1"/>
    <property type="match status" value="1"/>
</dbReference>
<evidence type="ECO:0000256" key="5">
    <source>
        <dbReference type="ARBA" id="ARBA00022989"/>
    </source>
</evidence>
<evidence type="ECO:0000256" key="2">
    <source>
        <dbReference type="ARBA" id="ARBA00010792"/>
    </source>
</evidence>
<protein>
    <submittedName>
        <fullName evidence="10">DedA family protein</fullName>
    </submittedName>
</protein>
<dbReference type="InterPro" id="IPR058127">
    <property type="entry name" value="DedA"/>
</dbReference>